<dbReference type="Proteomes" id="UP000474159">
    <property type="component" value="Unassembled WGS sequence"/>
</dbReference>
<protein>
    <submittedName>
        <fullName evidence="1">Uncharacterized protein</fullName>
    </submittedName>
</protein>
<organism evidence="1 2">
    <name type="scientific">Methylobacterium soli</name>
    <dbReference type="NCBI Taxonomy" id="553447"/>
    <lineage>
        <taxon>Bacteria</taxon>
        <taxon>Pseudomonadati</taxon>
        <taxon>Pseudomonadota</taxon>
        <taxon>Alphaproteobacteria</taxon>
        <taxon>Hyphomicrobiales</taxon>
        <taxon>Methylobacteriaceae</taxon>
        <taxon>Methylobacterium</taxon>
    </lineage>
</organism>
<comment type="caution">
    <text evidence="1">The sequence shown here is derived from an EMBL/GenBank/DDBJ whole genome shotgun (WGS) entry which is preliminary data.</text>
</comment>
<evidence type="ECO:0000313" key="1">
    <source>
        <dbReference type="EMBL" id="KAB1080574.1"/>
    </source>
</evidence>
<keyword evidence="2" id="KW-1185">Reference proteome</keyword>
<accession>A0A6L3T614</accession>
<sequence>MGKGRKVLSDDHARALIKQAVGIVFGDQQTEAEATAEIDAIEAAHVKASRKTKRTRPPPA</sequence>
<dbReference type="EMBL" id="VZZK01000004">
    <property type="protein sequence ID" value="KAB1080574.1"/>
    <property type="molecule type" value="Genomic_DNA"/>
</dbReference>
<dbReference type="RefSeq" id="WP_150997867.1">
    <property type="nucleotide sequence ID" value="NZ_BPQY01000249.1"/>
</dbReference>
<dbReference type="AlphaFoldDB" id="A0A6L3T614"/>
<proteinExistence type="predicted"/>
<reference evidence="1 2" key="1">
    <citation type="submission" date="2019-09" db="EMBL/GenBank/DDBJ databases">
        <title>YIM 48816 draft genome.</title>
        <authorList>
            <person name="Jiang L."/>
        </authorList>
    </citation>
    <scope>NUCLEOTIDE SEQUENCE [LARGE SCALE GENOMIC DNA]</scope>
    <source>
        <strain evidence="1 2">YIM 48816</strain>
    </source>
</reference>
<name>A0A6L3T614_9HYPH</name>
<evidence type="ECO:0000313" key="2">
    <source>
        <dbReference type="Proteomes" id="UP000474159"/>
    </source>
</evidence>
<gene>
    <name evidence="1" type="ORF">F6X53_05120</name>
</gene>